<protein>
    <submittedName>
        <fullName evidence="2">Uncharacterized protein</fullName>
    </submittedName>
</protein>
<name>A0A8R1DR58_CAEJA</name>
<dbReference type="PANTHER" id="PTHR22084:SF4">
    <property type="entry name" value="BZIP DOMAIN-CONTAINING PROTEIN"/>
    <property type="match status" value="1"/>
</dbReference>
<keyword evidence="3" id="KW-1185">Reference proteome</keyword>
<accession>A0A8R1DR58</accession>
<evidence type="ECO:0000313" key="3">
    <source>
        <dbReference type="Proteomes" id="UP000005237"/>
    </source>
</evidence>
<feature type="region of interest" description="Disordered" evidence="1">
    <location>
        <begin position="147"/>
        <end position="186"/>
    </location>
</feature>
<feature type="compositionally biased region" description="Basic and acidic residues" evidence="1">
    <location>
        <begin position="177"/>
        <end position="186"/>
    </location>
</feature>
<evidence type="ECO:0000313" key="2">
    <source>
        <dbReference type="EnsemblMetazoa" id="CJA08713.1"/>
    </source>
</evidence>
<organism evidence="2 3">
    <name type="scientific">Caenorhabditis japonica</name>
    <dbReference type="NCBI Taxonomy" id="281687"/>
    <lineage>
        <taxon>Eukaryota</taxon>
        <taxon>Metazoa</taxon>
        <taxon>Ecdysozoa</taxon>
        <taxon>Nematoda</taxon>
        <taxon>Chromadorea</taxon>
        <taxon>Rhabditida</taxon>
        <taxon>Rhabditina</taxon>
        <taxon>Rhabditomorpha</taxon>
        <taxon>Rhabditoidea</taxon>
        <taxon>Rhabditidae</taxon>
        <taxon>Peloderinae</taxon>
        <taxon>Caenorhabditis</taxon>
    </lineage>
</organism>
<proteinExistence type="predicted"/>
<reference evidence="3" key="1">
    <citation type="submission" date="2010-08" db="EMBL/GenBank/DDBJ databases">
        <authorList>
            <consortium name="Caenorhabditis japonica Sequencing Consortium"/>
            <person name="Wilson R.K."/>
        </authorList>
    </citation>
    <scope>NUCLEOTIDE SEQUENCE [LARGE SCALE GENOMIC DNA]</scope>
    <source>
        <strain evidence="3">DF5081</strain>
    </source>
</reference>
<dbReference type="Proteomes" id="UP000005237">
    <property type="component" value="Unassembled WGS sequence"/>
</dbReference>
<dbReference type="EnsemblMetazoa" id="CJA08713.1">
    <property type="protein sequence ID" value="CJA08713.1"/>
    <property type="gene ID" value="WBGene00127918"/>
</dbReference>
<evidence type="ECO:0000256" key="1">
    <source>
        <dbReference type="SAM" id="MobiDB-lite"/>
    </source>
</evidence>
<sequence>MAKEDQVKNDEAVDVHIKTEKLKRARNARKRYHDMTDEEKRVFNKKKYEAYRIRRMEEDMILAMPIDRVNEETLDKAQQIINRNAKRAEAARRRYHGMAPDEKKLFNRNRYAPNRLRDEMESTKDDDALSALEREVDLRTQRAQEILLRKGADQKNSTPRLATPPPPQDSVVEEWEESKPSKLDEC</sequence>
<reference evidence="2" key="2">
    <citation type="submission" date="2022-06" db="UniProtKB">
        <authorList>
            <consortium name="EnsemblMetazoa"/>
        </authorList>
    </citation>
    <scope>IDENTIFICATION</scope>
    <source>
        <strain evidence="2">DF5081</strain>
    </source>
</reference>
<dbReference type="AlphaFoldDB" id="A0A8R1DR58"/>
<dbReference type="PANTHER" id="PTHR22084">
    <property type="entry name" value="GEX INTERACTING PROTEIN PROTEIN 4"/>
    <property type="match status" value="1"/>
</dbReference>